<evidence type="ECO:0000256" key="1">
    <source>
        <dbReference type="ARBA" id="ARBA00038420"/>
    </source>
</evidence>
<dbReference type="Pfam" id="PF01476">
    <property type="entry name" value="LysM"/>
    <property type="match status" value="1"/>
</dbReference>
<dbReference type="CDD" id="cd00118">
    <property type="entry name" value="LysM"/>
    <property type="match status" value="1"/>
</dbReference>
<dbReference type="GO" id="GO:0009279">
    <property type="term" value="C:cell outer membrane"/>
    <property type="evidence" value="ECO:0007669"/>
    <property type="project" value="TreeGrafter"/>
</dbReference>
<evidence type="ECO:0000259" key="4">
    <source>
        <dbReference type="PROSITE" id="PS51782"/>
    </source>
</evidence>
<dbReference type="SMART" id="SM00257">
    <property type="entry name" value="LysM"/>
    <property type="match status" value="1"/>
</dbReference>
<dbReference type="InterPro" id="IPR036779">
    <property type="entry name" value="LysM_dom_sf"/>
</dbReference>
<dbReference type="PROSITE" id="PS51257">
    <property type="entry name" value="PROKAR_LIPOPROTEIN"/>
    <property type="match status" value="1"/>
</dbReference>
<dbReference type="Proteomes" id="UP000256763">
    <property type="component" value="Unassembled WGS sequence"/>
</dbReference>
<feature type="chain" id="PRO_5017662238" description="LysM domain-containing protein" evidence="3">
    <location>
        <begin position="28"/>
        <end position="314"/>
    </location>
</feature>
<keyword evidence="3" id="KW-0732">Signal</keyword>
<dbReference type="PANTHER" id="PTHR21666">
    <property type="entry name" value="PEPTIDASE-RELATED"/>
    <property type="match status" value="1"/>
</dbReference>
<dbReference type="InterPro" id="IPR050570">
    <property type="entry name" value="Cell_wall_metabolism_enzyme"/>
</dbReference>
<feature type="compositionally biased region" description="Low complexity" evidence="2">
    <location>
        <begin position="164"/>
        <end position="173"/>
    </location>
</feature>
<protein>
    <recommendedName>
        <fullName evidence="4">LysM domain-containing protein</fullName>
    </recommendedName>
</protein>
<gene>
    <name evidence="5" type="ORF">CAL65_14325</name>
</gene>
<dbReference type="PROSITE" id="PS51782">
    <property type="entry name" value="LYSM"/>
    <property type="match status" value="1"/>
</dbReference>
<feature type="region of interest" description="Disordered" evidence="2">
    <location>
        <begin position="70"/>
        <end position="208"/>
    </location>
</feature>
<dbReference type="Gene3D" id="2.70.70.10">
    <property type="entry name" value="Glucose Permease (Domain IIA)"/>
    <property type="match status" value="1"/>
</dbReference>
<dbReference type="GO" id="GO:0004222">
    <property type="term" value="F:metalloendopeptidase activity"/>
    <property type="evidence" value="ECO:0007669"/>
    <property type="project" value="TreeGrafter"/>
</dbReference>
<evidence type="ECO:0000313" key="5">
    <source>
        <dbReference type="EMBL" id="RFA34868.1"/>
    </source>
</evidence>
<dbReference type="OrthoDB" id="9793746at2"/>
<dbReference type="RefSeq" id="WP_116302717.1">
    <property type="nucleotide sequence ID" value="NZ_NFZV01000013.1"/>
</dbReference>
<reference evidence="6" key="1">
    <citation type="submission" date="2017-05" db="EMBL/GenBank/DDBJ databases">
        <authorList>
            <person name="Sharma S."/>
            <person name="Sidhu C."/>
            <person name="Pinnaka A.K."/>
        </authorList>
    </citation>
    <scope>NUCLEOTIDE SEQUENCE [LARGE SCALE GENOMIC DNA]</scope>
    <source>
        <strain evidence="6">AK93</strain>
    </source>
</reference>
<dbReference type="InterPro" id="IPR018392">
    <property type="entry name" value="LysM"/>
</dbReference>
<keyword evidence="6" id="KW-1185">Reference proteome</keyword>
<evidence type="ECO:0000313" key="6">
    <source>
        <dbReference type="Proteomes" id="UP000256763"/>
    </source>
</evidence>
<dbReference type="AlphaFoldDB" id="A0A3E0WPW4"/>
<dbReference type="InterPro" id="IPR016047">
    <property type="entry name" value="M23ase_b-sheet_dom"/>
</dbReference>
<dbReference type="PANTHER" id="PTHR21666:SF263">
    <property type="entry name" value="MUREIN HYDROLASE ACTIVATOR NLPD"/>
    <property type="match status" value="1"/>
</dbReference>
<name>A0A3E0WPW4_9GAMM</name>
<dbReference type="InterPro" id="IPR011055">
    <property type="entry name" value="Dup_hybrid_motif"/>
</dbReference>
<proteinExistence type="inferred from homology"/>
<feature type="signal peptide" evidence="3">
    <location>
        <begin position="1"/>
        <end position="27"/>
    </location>
</feature>
<sequence>MRYWFGLTVLAAVLAALSGCASFSAGGDDIHVVQRGDTLYSIAWRNNVDYRTVARINHIEPPYVIYPGQRLRLHSPGGGRSLTDGQRPETQALASGSGGSGPRPLAPHQRRSPQALGRPLRDDQSRQTASAAPSEPPRSAPAPEERQTTAAAPPQTPASRPAESTASAQATTRPRPPAPTRPSSPPRSSGGDISWQWPTDGGISKAFSASADGKRGVNINGQIGQAVRAAADGRVVYSGSGLRGYGNLIIVKHDGRYLTAYGYNNQLLVTEGDTVSAGQRIATMGMGSGGGPALHFELRRDGEAVDPVGYLPKR</sequence>
<organism evidence="5 6">
    <name type="scientific">Alkalilimnicola ehrlichii</name>
    <dbReference type="NCBI Taxonomy" id="351052"/>
    <lineage>
        <taxon>Bacteria</taxon>
        <taxon>Pseudomonadati</taxon>
        <taxon>Pseudomonadota</taxon>
        <taxon>Gammaproteobacteria</taxon>
        <taxon>Chromatiales</taxon>
        <taxon>Ectothiorhodospiraceae</taxon>
        <taxon>Alkalilimnicola</taxon>
    </lineage>
</organism>
<accession>A0A3E0WPW4</accession>
<dbReference type="Gene3D" id="3.10.350.10">
    <property type="entry name" value="LysM domain"/>
    <property type="match status" value="1"/>
</dbReference>
<feature type="compositionally biased region" description="Pro residues" evidence="2">
    <location>
        <begin position="174"/>
        <end position="185"/>
    </location>
</feature>
<dbReference type="Pfam" id="PF01551">
    <property type="entry name" value="Peptidase_M23"/>
    <property type="match status" value="1"/>
</dbReference>
<dbReference type="SUPFAM" id="SSF54106">
    <property type="entry name" value="LysM domain"/>
    <property type="match status" value="1"/>
</dbReference>
<comment type="similarity">
    <text evidence="1">Belongs to the E.coli NlpD/Haemophilus LppB family.</text>
</comment>
<dbReference type="SUPFAM" id="SSF51261">
    <property type="entry name" value="Duplicated hybrid motif"/>
    <property type="match status" value="1"/>
</dbReference>
<dbReference type="CDD" id="cd12797">
    <property type="entry name" value="M23_peptidase"/>
    <property type="match status" value="1"/>
</dbReference>
<evidence type="ECO:0000256" key="3">
    <source>
        <dbReference type="SAM" id="SignalP"/>
    </source>
</evidence>
<dbReference type="GO" id="GO:0032153">
    <property type="term" value="C:cell division site"/>
    <property type="evidence" value="ECO:0007669"/>
    <property type="project" value="TreeGrafter"/>
</dbReference>
<feature type="domain" description="LysM" evidence="4">
    <location>
        <begin position="29"/>
        <end position="73"/>
    </location>
</feature>
<comment type="caution">
    <text evidence="5">The sequence shown here is derived from an EMBL/GenBank/DDBJ whole genome shotgun (WGS) entry which is preliminary data.</text>
</comment>
<evidence type="ECO:0000256" key="2">
    <source>
        <dbReference type="SAM" id="MobiDB-lite"/>
    </source>
</evidence>
<dbReference type="EMBL" id="NFZW01000014">
    <property type="protein sequence ID" value="RFA34868.1"/>
    <property type="molecule type" value="Genomic_DNA"/>
</dbReference>